<evidence type="ECO:0000313" key="4">
    <source>
        <dbReference type="Proteomes" id="UP000182836"/>
    </source>
</evidence>
<dbReference type="EMBL" id="FNED01000057">
    <property type="protein sequence ID" value="SDK46170.1"/>
    <property type="molecule type" value="Genomic_DNA"/>
</dbReference>
<dbReference type="RefSeq" id="WP_043066344.1">
    <property type="nucleotide sequence ID" value="NZ_BJOA01000335.1"/>
</dbReference>
<sequence>MRTVKLARAIDNEESRQLAEWLEKYIFPNDFLEDKYFESYTVLYSADLKRYFTLFQSIVHNPKPATFSPEDVNDALLKACNILNVNEGCRYFNVNVHDNIARTIDSIGKYSLKRHDTPALFPLYYLLTENRAKEGGTSYTGLIGKNKDWMITIEFENEIVFKVHGSKKFCDVVKQFLLEHG</sequence>
<dbReference type="STRING" id="47500.AF333_15820"/>
<reference evidence="2 4" key="2">
    <citation type="submission" date="2016-10" db="EMBL/GenBank/DDBJ databases">
        <authorList>
            <person name="de Groot N.N."/>
        </authorList>
    </citation>
    <scope>NUCLEOTIDE SEQUENCE [LARGE SCALE GENOMIC DNA]</scope>
    <source>
        <strain evidence="2 4">DSM 2895</strain>
    </source>
</reference>
<keyword evidence="3" id="KW-1185">Reference proteome</keyword>
<dbReference type="AlphaFoldDB" id="A0A0D1W9K7"/>
<accession>A0A0D1W9K7</accession>
<gene>
    <name evidence="1" type="ORF">AF333_15820</name>
    <name evidence="2" type="ORF">SAMN04487909_15714</name>
</gene>
<evidence type="ECO:0000313" key="2">
    <source>
        <dbReference type="EMBL" id="SDK46170.1"/>
    </source>
</evidence>
<organism evidence="1 3">
    <name type="scientific">Aneurinibacillus migulanus</name>
    <name type="common">Bacillus migulanus</name>
    <dbReference type="NCBI Taxonomy" id="47500"/>
    <lineage>
        <taxon>Bacteria</taxon>
        <taxon>Bacillati</taxon>
        <taxon>Bacillota</taxon>
        <taxon>Bacilli</taxon>
        <taxon>Bacillales</taxon>
        <taxon>Paenibacillaceae</taxon>
        <taxon>Aneurinibacillus group</taxon>
        <taxon>Aneurinibacillus</taxon>
    </lineage>
</organism>
<evidence type="ECO:0000313" key="1">
    <source>
        <dbReference type="EMBL" id="KON96725.1"/>
    </source>
</evidence>
<dbReference type="Proteomes" id="UP000182836">
    <property type="component" value="Unassembled WGS sequence"/>
</dbReference>
<dbReference type="Proteomes" id="UP000037269">
    <property type="component" value="Unassembled WGS sequence"/>
</dbReference>
<name>A0A0D1W9K7_ANEMI</name>
<proteinExistence type="predicted"/>
<dbReference type="EMBL" id="LGUG01000004">
    <property type="protein sequence ID" value="KON96725.1"/>
    <property type="molecule type" value="Genomic_DNA"/>
</dbReference>
<protein>
    <submittedName>
        <fullName evidence="1">Uncharacterized protein</fullName>
    </submittedName>
</protein>
<evidence type="ECO:0000313" key="3">
    <source>
        <dbReference type="Proteomes" id="UP000037269"/>
    </source>
</evidence>
<dbReference type="PATRIC" id="fig|47500.8.peg.306"/>
<reference evidence="1 3" key="1">
    <citation type="submission" date="2015-07" db="EMBL/GenBank/DDBJ databases">
        <title>Fjat-14205 dsm 2895.</title>
        <authorList>
            <person name="Liu B."/>
            <person name="Wang J."/>
            <person name="Zhu Y."/>
            <person name="Liu G."/>
            <person name="Chen Q."/>
            <person name="Chen Z."/>
            <person name="Lan J."/>
            <person name="Che J."/>
            <person name="Ge C."/>
            <person name="Shi H."/>
            <person name="Pan Z."/>
            <person name="Liu X."/>
        </authorList>
    </citation>
    <scope>NUCLEOTIDE SEQUENCE [LARGE SCALE GENOMIC DNA]</scope>
    <source>
        <strain evidence="1 3">DSM 2895</strain>
    </source>
</reference>
<dbReference type="GeneID" id="42306639"/>
<dbReference type="OrthoDB" id="2990453at2"/>